<feature type="chain" id="PRO_5021917161" description="Lipoprotein" evidence="2">
    <location>
        <begin position="24"/>
        <end position="93"/>
    </location>
</feature>
<dbReference type="Proteomes" id="UP000316437">
    <property type="component" value="Unassembled WGS sequence"/>
</dbReference>
<feature type="region of interest" description="Disordered" evidence="1">
    <location>
        <begin position="38"/>
        <end position="93"/>
    </location>
</feature>
<evidence type="ECO:0000256" key="2">
    <source>
        <dbReference type="SAM" id="SignalP"/>
    </source>
</evidence>
<protein>
    <recommendedName>
        <fullName evidence="5">Lipoprotein</fullName>
    </recommendedName>
</protein>
<evidence type="ECO:0000256" key="1">
    <source>
        <dbReference type="SAM" id="MobiDB-lite"/>
    </source>
</evidence>
<feature type="compositionally biased region" description="Polar residues" evidence="1">
    <location>
        <begin position="38"/>
        <end position="70"/>
    </location>
</feature>
<proteinExistence type="predicted"/>
<comment type="caution">
    <text evidence="3">The sequence shown here is derived from an EMBL/GenBank/DDBJ whole genome shotgun (WGS) entry which is preliminary data.</text>
</comment>
<keyword evidence="4" id="KW-1185">Reference proteome</keyword>
<dbReference type="RefSeq" id="WP_142018648.1">
    <property type="nucleotide sequence ID" value="NZ_VFPD01000003.1"/>
</dbReference>
<keyword evidence="2" id="KW-0732">Signal</keyword>
<dbReference type="EMBL" id="VFPD01000003">
    <property type="protein sequence ID" value="TQM18286.1"/>
    <property type="molecule type" value="Genomic_DNA"/>
</dbReference>
<gene>
    <name evidence="3" type="ORF">FB551_4067</name>
</gene>
<organism evidence="3 4">
    <name type="scientific">Chryseobacterium aquifrigidense</name>
    <dbReference type="NCBI Taxonomy" id="558021"/>
    <lineage>
        <taxon>Bacteria</taxon>
        <taxon>Pseudomonadati</taxon>
        <taxon>Bacteroidota</taxon>
        <taxon>Flavobacteriia</taxon>
        <taxon>Flavobacteriales</taxon>
        <taxon>Weeksellaceae</taxon>
        <taxon>Chryseobacterium group</taxon>
        <taxon>Chryseobacterium</taxon>
    </lineage>
</organism>
<evidence type="ECO:0000313" key="4">
    <source>
        <dbReference type="Proteomes" id="UP000316437"/>
    </source>
</evidence>
<sequence>MKTKLIILAAAAAVLLYSCSNDRDEDVRKDAIEKVKASNQNLKLNQPSQQSREGDSTLTNDTIRVRSNNDVGLGLPPEDPDETIDPTKPDKPW</sequence>
<feature type="signal peptide" evidence="2">
    <location>
        <begin position="1"/>
        <end position="23"/>
    </location>
</feature>
<accession>A0A543E9U5</accession>
<reference evidence="3 4" key="1">
    <citation type="submission" date="2019-06" db="EMBL/GenBank/DDBJ databases">
        <title>Sorghum-associated microbial communities from plants grown in Nebraska, USA.</title>
        <authorList>
            <person name="Schachtman D."/>
        </authorList>
    </citation>
    <scope>NUCLEOTIDE SEQUENCE [LARGE SCALE GENOMIC DNA]</scope>
    <source>
        <strain evidence="3 4">110</strain>
    </source>
</reference>
<evidence type="ECO:0008006" key="5">
    <source>
        <dbReference type="Google" id="ProtNLM"/>
    </source>
</evidence>
<name>A0A543E9U5_9FLAO</name>
<evidence type="ECO:0000313" key="3">
    <source>
        <dbReference type="EMBL" id="TQM18286.1"/>
    </source>
</evidence>
<dbReference type="PROSITE" id="PS51257">
    <property type="entry name" value="PROKAR_LIPOPROTEIN"/>
    <property type="match status" value="1"/>
</dbReference>
<dbReference type="AlphaFoldDB" id="A0A543E9U5"/>